<dbReference type="AlphaFoldDB" id="A0A1B2HFF7"/>
<protein>
    <submittedName>
        <fullName evidence="2">Uncharacterized protein</fullName>
    </submittedName>
</protein>
<gene>
    <name evidence="2" type="ORF">BBK82_10585</name>
</gene>
<keyword evidence="3" id="KW-1185">Reference proteome</keyword>
<dbReference type="KEGG" id="led:BBK82_10585"/>
<dbReference type="Proteomes" id="UP000093053">
    <property type="component" value="Chromosome"/>
</dbReference>
<evidence type="ECO:0000256" key="1">
    <source>
        <dbReference type="SAM" id="MobiDB-lite"/>
    </source>
</evidence>
<name>A0A1B2HFF7_9PSEU</name>
<organism evidence="2 3">
    <name type="scientific">Lentzea guizhouensis</name>
    <dbReference type="NCBI Taxonomy" id="1586287"/>
    <lineage>
        <taxon>Bacteria</taxon>
        <taxon>Bacillati</taxon>
        <taxon>Actinomycetota</taxon>
        <taxon>Actinomycetes</taxon>
        <taxon>Pseudonocardiales</taxon>
        <taxon>Pseudonocardiaceae</taxon>
        <taxon>Lentzea</taxon>
    </lineage>
</organism>
<dbReference type="STRING" id="1586287.BBK82_10585"/>
<evidence type="ECO:0000313" key="3">
    <source>
        <dbReference type="Proteomes" id="UP000093053"/>
    </source>
</evidence>
<dbReference type="EMBL" id="CP016793">
    <property type="protein sequence ID" value="ANZ36443.1"/>
    <property type="molecule type" value="Genomic_DNA"/>
</dbReference>
<dbReference type="OrthoDB" id="3692334at2"/>
<proteinExistence type="predicted"/>
<dbReference type="RefSeq" id="WP_065914846.1">
    <property type="nucleotide sequence ID" value="NZ_CP016793.1"/>
</dbReference>
<feature type="region of interest" description="Disordered" evidence="1">
    <location>
        <begin position="83"/>
        <end position="105"/>
    </location>
</feature>
<sequence>MAAALAVVSCSSGTHSAGTTQEKPFDVTGFGKLKPGMSKQEALATGELAATGAGKTGTCEDFRYQGAPAPDPKQLAEDEAVEQQYQAAQKAADEAEAAAGPAPGPNAGAAAIAHAAKLAASAEAASKVAQLAADSTSRAAKRAEALNTHGGVRFAGDRIRIIVPPQGAQTTKKIGKDATVEQFKAAHPEAKEVDAKTYDVAVPDQPGYVLSFRFTDGKLGSFLLFTHDLECE</sequence>
<accession>A0A1B2HFF7</accession>
<evidence type="ECO:0000313" key="2">
    <source>
        <dbReference type="EMBL" id="ANZ36443.1"/>
    </source>
</evidence>
<reference evidence="2 3" key="1">
    <citation type="submission" date="2016-07" db="EMBL/GenBank/DDBJ databases">
        <title>Complete genome sequence of the Lentzea guizhouensis DHS C013.</title>
        <authorList>
            <person name="Cao C."/>
        </authorList>
    </citation>
    <scope>NUCLEOTIDE SEQUENCE [LARGE SCALE GENOMIC DNA]</scope>
    <source>
        <strain evidence="2 3">DHS C013</strain>
    </source>
</reference>